<dbReference type="EMBL" id="JAJTTC010000012">
    <property type="protein sequence ID" value="MCF0065581.1"/>
    <property type="molecule type" value="Genomic_DNA"/>
</dbReference>
<evidence type="ECO:0000313" key="3">
    <source>
        <dbReference type="Proteomes" id="UP001139000"/>
    </source>
</evidence>
<protein>
    <recommendedName>
        <fullName evidence="4">DUF4625 domain-containing protein</fullName>
    </recommendedName>
</protein>
<dbReference type="AlphaFoldDB" id="A0A9X1PRG5"/>
<comment type="caution">
    <text evidence="2">The sequence shown here is derived from an EMBL/GenBank/DDBJ whole genome shotgun (WGS) entry which is preliminary data.</text>
</comment>
<keyword evidence="1" id="KW-0732">Signal</keyword>
<evidence type="ECO:0000313" key="2">
    <source>
        <dbReference type="EMBL" id="MCF0065581.1"/>
    </source>
</evidence>
<dbReference type="Proteomes" id="UP001139000">
    <property type="component" value="Unassembled WGS sequence"/>
</dbReference>
<evidence type="ECO:0000256" key="1">
    <source>
        <dbReference type="SAM" id="SignalP"/>
    </source>
</evidence>
<organism evidence="2 3">
    <name type="scientific">Dyadobacter chenwenxiniae</name>
    <dbReference type="NCBI Taxonomy" id="2906456"/>
    <lineage>
        <taxon>Bacteria</taxon>
        <taxon>Pseudomonadati</taxon>
        <taxon>Bacteroidota</taxon>
        <taxon>Cytophagia</taxon>
        <taxon>Cytophagales</taxon>
        <taxon>Spirosomataceae</taxon>
        <taxon>Dyadobacter</taxon>
    </lineage>
</organism>
<proteinExistence type="predicted"/>
<dbReference type="RefSeq" id="WP_234658582.1">
    <property type="nucleotide sequence ID" value="NZ_CP094997.1"/>
</dbReference>
<sequence>MTRNLLHICLFLMAFSIITLSCVDHDIPSEDPVIETGNASGVSVPGGIDMNFRVSFKNLGSGKVITQYGIAYIPYTTDLPKDDITFDNPEAIFEAFTAPAILGELTHSQANFPHKGAIYYRAYASVNDQYIVYGEKKSYILPQ</sequence>
<evidence type="ECO:0008006" key="4">
    <source>
        <dbReference type="Google" id="ProtNLM"/>
    </source>
</evidence>
<reference evidence="2" key="1">
    <citation type="submission" date="2021-12" db="EMBL/GenBank/DDBJ databases">
        <title>Novel species in genus Dyadobacter.</title>
        <authorList>
            <person name="Ma C."/>
        </authorList>
    </citation>
    <scope>NUCLEOTIDE SEQUENCE</scope>
    <source>
        <strain evidence="2">LJ419</strain>
    </source>
</reference>
<gene>
    <name evidence="2" type="ORF">LXM26_28960</name>
</gene>
<accession>A0A9X1PRG5</accession>
<keyword evidence="3" id="KW-1185">Reference proteome</keyword>
<feature type="chain" id="PRO_5040795253" description="DUF4625 domain-containing protein" evidence="1">
    <location>
        <begin position="22"/>
        <end position="143"/>
    </location>
</feature>
<feature type="signal peptide" evidence="1">
    <location>
        <begin position="1"/>
        <end position="21"/>
    </location>
</feature>
<dbReference type="PROSITE" id="PS51257">
    <property type="entry name" value="PROKAR_LIPOPROTEIN"/>
    <property type="match status" value="1"/>
</dbReference>
<name>A0A9X1PRG5_9BACT</name>